<dbReference type="InterPro" id="IPR002110">
    <property type="entry name" value="Ankyrin_rpt"/>
</dbReference>
<dbReference type="Pfam" id="PF12796">
    <property type="entry name" value="Ank_2"/>
    <property type="match status" value="1"/>
</dbReference>
<keyword evidence="2" id="KW-0040">ANK repeat</keyword>
<evidence type="ECO:0000256" key="1">
    <source>
        <dbReference type="ARBA" id="ARBA00022737"/>
    </source>
</evidence>
<organism evidence="3">
    <name type="scientific">viral metagenome</name>
    <dbReference type="NCBI Taxonomy" id="1070528"/>
    <lineage>
        <taxon>unclassified sequences</taxon>
        <taxon>metagenomes</taxon>
        <taxon>organismal metagenomes</taxon>
    </lineage>
</organism>
<dbReference type="SMART" id="SM00248">
    <property type="entry name" value="ANK"/>
    <property type="match status" value="3"/>
</dbReference>
<evidence type="ECO:0000313" key="3">
    <source>
        <dbReference type="EMBL" id="QHT27419.1"/>
    </source>
</evidence>
<dbReference type="AlphaFoldDB" id="A0A6C0EGM3"/>
<accession>A0A6C0EGM3</accession>
<reference evidence="3" key="1">
    <citation type="journal article" date="2020" name="Nature">
        <title>Giant virus diversity and host interactions through global metagenomics.</title>
        <authorList>
            <person name="Schulz F."/>
            <person name="Roux S."/>
            <person name="Paez-Espino D."/>
            <person name="Jungbluth S."/>
            <person name="Walsh D.A."/>
            <person name="Denef V.J."/>
            <person name="McMahon K.D."/>
            <person name="Konstantinidis K.T."/>
            <person name="Eloe-Fadrosh E.A."/>
            <person name="Kyrpides N.C."/>
            <person name="Woyke T."/>
        </authorList>
    </citation>
    <scope>NUCLEOTIDE SEQUENCE</scope>
    <source>
        <strain evidence="3">GVMAG-M-3300023179-33</strain>
    </source>
</reference>
<dbReference type="SUPFAM" id="SSF48403">
    <property type="entry name" value="Ankyrin repeat"/>
    <property type="match status" value="1"/>
</dbReference>
<name>A0A6C0EGM3_9ZZZZ</name>
<sequence>MNEKTWQNIKIKPKPKQIDQELLNACYFGNIVGVKKWLKLGANVEYVEERDGWLPLHYAARWGDLEMLNLLIKYGADVNGKTKSKETALHKCGRWDRKDAAIILLQLGADPSVKNSDGNKASHMTVDPELKFLLDNFSEYKEIIKTKVTKYMSS</sequence>
<dbReference type="PANTHER" id="PTHR24171">
    <property type="entry name" value="ANKYRIN REPEAT DOMAIN-CONTAINING PROTEIN 39-RELATED"/>
    <property type="match status" value="1"/>
</dbReference>
<keyword evidence="1" id="KW-0677">Repeat</keyword>
<dbReference type="Gene3D" id="1.25.40.20">
    <property type="entry name" value="Ankyrin repeat-containing domain"/>
    <property type="match status" value="1"/>
</dbReference>
<dbReference type="InterPro" id="IPR036770">
    <property type="entry name" value="Ankyrin_rpt-contain_sf"/>
</dbReference>
<dbReference type="PROSITE" id="PS50297">
    <property type="entry name" value="ANK_REP_REGION"/>
    <property type="match status" value="1"/>
</dbReference>
<protein>
    <submittedName>
        <fullName evidence="3">Uncharacterized protein</fullName>
    </submittedName>
</protein>
<evidence type="ECO:0000256" key="2">
    <source>
        <dbReference type="ARBA" id="ARBA00023043"/>
    </source>
</evidence>
<dbReference type="PROSITE" id="PS50088">
    <property type="entry name" value="ANK_REPEAT"/>
    <property type="match status" value="1"/>
</dbReference>
<dbReference type="EMBL" id="MN739822">
    <property type="protein sequence ID" value="QHT27419.1"/>
    <property type="molecule type" value="Genomic_DNA"/>
</dbReference>
<proteinExistence type="predicted"/>